<feature type="region of interest" description="Disordered" evidence="1">
    <location>
        <begin position="14"/>
        <end position="40"/>
    </location>
</feature>
<evidence type="ECO:0000313" key="2">
    <source>
        <dbReference type="EMBL" id="AXR81502.1"/>
    </source>
</evidence>
<dbReference type="GeneID" id="37641977"/>
<evidence type="ECO:0008006" key="4">
    <source>
        <dbReference type="Google" id="ProtNLM"/>
    </source>
</evidence>
<dbReference type="Proteomes" id="UP000258613">
    <property type="component" value="Chromosome"/>
</dbReference>
<accession>A0A346PPQ7</accession>
<proteinExistence type="predicted"/>
<dbReference type="RefSeq" id="WP_117368190.1">
    <property type="nucleotide sequence ID" value="NZ_CP027033.1"/>
</dbReference>
<name>A0A346PPQ7_9EURY</name>
<sequence length="421" mass="45619">MASIASELNVTDSEQAFKNAWTRDPYGVPAVRKDGDKDLTPTLQNLEKQIYADEDELEAMGLDDQRPFKGMVARSLQAARSADTPTAAATKEVVSEMEARGVVDAEVAENSTPLVFDPEVLDIQKTEAPLAAGRLPTEGQEGYRAVYNVIDDRDDPIGYVSEGESANVLDDARGMSMERGEVDMAIYVDTAAITDFSAQAAAHYVDLEDLTLGARVAEHAQLKEQTVLYGDTSVDAEDGGPGDANAYDGLATIFDEADNAEDKSGFDPSAEDDDKALVNDVKAEINEILQSEKNVSRGDLEVWTSYTVVDRMESELTNIARHDTDQDTVAYGHDGITINGVPVVPSHNVDEHDIGAEDPVGDEGDVFIVNTRSVRFRQLAPLSSIPLGTRGLADEVAMFEYGALIARAEGQWGRYLQAYDV</sequence>
<keyword evidence="3" id="KW-1185">Reference proteome</keyword>
<dbReference type="EMBL" id="CP027033">
    <property type="protein sequence ID" value="AXR81502.1"/>
    <property type="molecule type" value="Genomic_DNA"/>
</dbReference>
<evidence type="ECO:0000256" key="1">
    <source>
        <dbReference type="SAM" id="MobiDB-lite"/>
    </source>
</evidence>
<dbReference type="AlphaFoldDB" id="A0A346PPQ7"/>
<reference evidence="3" key="1">
    <citation type="submission" date="2018-02" db="EMBL/GenBank/DDBJ databases">
        <title>Phenotypic and genomic properties of facultatively anaerobic sulfur-reducing natronoarchaea from hypersaline soda lakes.</title>
        <authorList>
            <person name="Sorokin D.Y."/>
            <person name="Kublanov I.V."/>
            <person name="Roman P."/>
            <person name="Sinninghe Damste J.S."/>
            <person name="Golyshin P.N."/>
            <person name="Rojo D."/>
            <person name="Ciordia S."/>
            <person name="Mena M.D.C."/>
            <person name="Ferrer M."/>
            <person name="Messina E."/>
            <person name="Smedile F."/>
            <person name="La Spada G."/>
            <person name="La Cono V."/>
            <person name="Yakimov M.M."/>
        </authorList>
    </citation>
    <scope>NUCLEOTIDE SEQUENCE [LARGE SCALE GENOMIC DNA]</scope>
    <source>
        <strain evidence="3">AArc-Mg</strain>
    </source>
</reference>
<protein>
    <recommendedName>
        <fullName evidence="4">Major capsid protein</fullName>
    </recommendedName>
</protein>
<gene>
    <name evidence="2" type="ORF">AArcMg_1489</name>
</gene>
<dbReference type="KEGG" id="nag:AArcMg_1489"/>
<evidence type="ECO:0000313" key="3">
    <source>
        <dbReference type="Proteomes" id="UP000258613"/>
    </source>
</evidence>
<organism evidence="2 3">
    <name type="scientific">Natrarchaeobaculum sulfurireducens</name>
    <dbReference type="NCBI Taxonomy" id="2044521"/>
    <lineage>
        <taxon>Archaea</taxon>
        <taxon>Methanobacteriati</taxon>
        <taxon>Methanobacteriota</taxon>
        <taxon>Stenosarchaea group</taxon>
        <taxon>Halobacteria</taxon>
        <taxon>Halobacteriales</taxon>
        <taxon>Natrialbaceae</taxon>
        <taxon>Natrarchaeobaculum</taxon>
    </lineage>
</organism>
<dbReference type="OrthoDB" id="165892at2157"/>